<dbReference type="PRINTS" id="PR00352">
    <property type="entry name" value="3FE4SFRDOXIN"/>
</dbReference>
<keyword evidence="7" id="KW-0003">3Fe-4S</keyword>
<dbReference type="GO" id="GO:0005506">
    <property type="term" value="F:iron ion binding"/>
    <property type="evidence" value="ECO:0007669"/>
    <property type="project" value="UniProtKB-UniRule"/>
</dbReference>
<comment type="cofactor">
    <cofactor evidence="1">
        <name>[3Fe-4S] cluster</name>
        <dbReference type="ChEBI" id="CHEBI:21137"/>
    </cofactor>
</comment>
<dbReference type="GO" id="GO:0009055">
    <property type="term" value="F:electron transfer activity"/>
    <property type="evidence" value="ECO:0007669"/>
    <property type="project" value="UniProtKB-UniRule"/>
</dbReference>
<evidence type="ECO:0000256" key="1">
    <source>
        <dbReference type="ARBA" id="ARBA00001927"/>
    </source>
</evidence>
<evidence type="ECO:0000256" key="3">
    <source>
        <dbReference type="ARBA" id="ARBA00022723"/>
    </source>
</evidence>
<dbReference type="STRING" id="47864.GA0070560_104317"/>
<protein>
    <recommendedName>
        <fullName evidence="8">Ferredoxin</fullName>
    </recommendedName>
</protein>
<gene>
    <name evidence="10" type="ORF">GA0070560_104317</name>
</gene>
<evidence type="ECO:0000256" key="8">
    <source>
        <dbReference type="RuleBase" id="RU368020"/>
    </source>
</evidence>
<keyword evidence="5 8" id="KW-0408">Iron</keyword>
<dbReference type="InterPro" id="IPR051269">
    <property type="entry name" value="Fe-S_cluster_ET"/>
</dbReference>
<keyword evidence="3 8" id="KW-0479">Metal-binding</keyword>
<evidence type="ECO:0000256" key="5">
    <source>
        <dbReference type="ARBA" id="ARBA00023004"/>
    </source>
</evidence>
<comment type="function">
    <text evidence="8">Ferredoxins are iron-sulfur proteins that transfer electrons in a wide variety of metabolic reactions.</text>
</comment>
<sequence>MRVRADRDVCIGSGLCALRLPEMFDQSDDDGTVVLLRRDPDPDQEAAVLDVVEACPSGALQLDR</sequence>
<dbReference type="OrthoDB" id="9803319at2"/>
<feature type="domain" description="Divergent 4Fe-4S mono-cluster" evidence="9">
    <location>
        <begin position="1"/>
        <end position="62"/>
    </location>
</feature>
<evidence type="ECO:0000256" key="4">
    <source>
        <dbReference type="ARBA" id="ARBA00022982"/>
    </source>
</evidence>
<name>A0A1C5HJR4_9ACTN</name>
<dbReference type="Pfam" id="PF06902">
    <property type="entry name" value="Fer4_19"/>
    <property type="match status" value="1"/>
</dbReference>
<evidence type="ECO:0000256" key="7">
    <source>
        <dbReference type="ARBA" id="ARBA00023291"/>
    </source>
</evidence>
<dbReference type="GO" id="GO:0051538">
    <property type="term" value="F:3 iron, 4 sulfur cluster binding"/>
    <property type="evidence" value="ECO:0007669"/>
    <property type="project" value="UniProtKB-KW"/>
</dbReference>
<keyword evidence="11" id="KW-1185">Reference proteome</keyword>
<dbReference type="Gene3D" id="3.30.70.20">
    <property type="match status" value="1"/>
</dbReference>
<dbReference type="AlphaFoldDB" id="A0A1C5HJR4"/>
<keyword evidence="6 8" id="KW-0411">Iron-sulfur</keyword>
<dbReference type="RefSeq" id="WP_091293646.1">
    <property type="nucleotide sequence ID" value="NZ_FMDN01000004.1"/>
</dbReference>
<evidence type="ECO:0000313" key="11">
    <source>
        <dbReference type="Proteomes" id="UP000199408"/>
    </source>
</evidence>
<dbReference type="EMBL" id="FMDN01000004">
    <property type="protein sequence ID" value="SCG46272.1"/>
    <property type="molecule type" value="Genomic_DNA"/>
</dbReference>
<keyword evidence="2 8" id="KW-0813">Transport</keyword>
<evidence type="ECO:0000259" key="9">
    <source>
        <dbReference type="Pfam" id="PF06902"/>
    </source>
</evidence>
<keyword evidence="4 8" id="KW-0249">Electron transport</keyword>
<evidence type="ECO:0000313" key="10">
    <source>
        <dbReference type="EMBL" id="SCG46272.1"/>
    </source>
</evidence>
<dbReference type="InterPro" id="IPR001080">
    <property type="entry name" value="3Fe4S_ferredoxin"/>
</dbReference>
<dbReference type="PANTHER" id="PTHR36923:SF3">
    <property type="entry name" value="FERREDOXIN"/>
    <property type="match status" value="1"/>
</dbReference>
<dbReference type="InterPro" id="IPR010693">
    <property type="entry name" value="Divergent_4Fe-4S_mono-cluster"/>
</dbReference>
<dbReference type="Proteomes" id="UP000199408">
    <property type="component" value="Unassembled WGS sequence"/>
</dbReference>
<proteinExistence type="predicted"/>
<evidence type="ECO:0000256" key="2">
    <source>
        <dbReference type="ARBA" id="ARBA00022448"/>
    </source>
</evidence>
<accession>A0A1C5HJR4</accession>
<reference evidence="11" key="1">
    <citation type="submission" date="2016-06" db="EMBL/GenBank/DDBJ databases">
        <authorList>
            <person name="Varghese N."/>
        </authorList>
    </citation>
    <scope>NUCLEOTIDE SEQUENCE [LARGE SCALE GENOMIC DNA]</scope>
    <source>
        <strain evidence="11">DSM 43171</strain>
    </source>
</reference>
<organism evidence="10 11">
    <name type="scientific">Micromonospora halophytica</name>
    <dbReference type="NCBI Taxonomy" id="47864"/>
    <lineage>
        <taxon>Bacteria</taxon>
        <taxon>Bacillati</taxon>
        <taxon>Actinomycetota</taxon>
        <taxon>Actinomycetes</taxon>
        <taxon>Micromonosporales</taxon>
        <taxon>Micromonosporaceae</taxon>
        <taxon>Micromonospora</taxon>
    </lineage>
</organism>
<dbReference type="SUPFAM" id="SSF54862">
    <property type="entry name" value="4Fe-4S ferredoxins"/>
    <property type="match status" value="1"/>
</dbReference>
<evidence type="ECO:0000256" key="6">
    <source>
        <dbReference type="ARBA" id="ARBA00023014"/>
    </source>
</evidence>
<dbReference type="PANTHER" id="PTHR36923">
    <property type="entry name" value="FERREDOXIN"/>
    <property type="match status" value="1"/>
</dbReference>